<dbReference type="Proteomes" id="UP000054321">
    <property type="component" value="Unassembled WGS sequence"/>
</dbReference>
<reference evidence="2 3" key="1">
    <citation type="submission" date="2014-04" db="EMBL/GenBank/DDBJ databases">
        <authorList>
            <consortium name="DOE Joint Genome Institute"/>
            <person name="Kuo A."/>
            <person name="Martino E."/>
            <person name="Perotto S."/>
            <person name="Kohler A."/>
            <person name="Nagy L.G."/>
            <person name="Floudas D."/>
            <person name="Copeland A."/>
            <person name="Barry K.W."/>
            <person name="Cichocki N."/>
            <person name="Veneault-Fourrey C."/>
            <person name="LaButti K."/>
            <person name="Lindquist E.A."/>
            <person name="Lipzen A."/>
            <person name="Lundell T."/>
            <person name="Morin E."/>
            <person name="Murat C."/>
            <person name="Sun H."/>
            <person name="Tunlid A."/>
            <person name="Henrissat B."/>
            <person name="Grigoriev I.V."/>
            <person name="Hibbett D.S."/>
            <person name="Martin F."/>
            <person name="Nordberg H.P."/>
            <person name="Cantor M.N."/>
            <person name="Hua S.X."/>
        </authorList>
    </citation>
    <scope>NUCLEOTIDE SEQUENCE [LARGE SCALE GENOMIC DNA]</scope>
    <source>
        <strain evidence="2 3">Zn</strain>
    </source>
</reference>
<accession>A0A0C3E3R4</accession>
<evidence type="ECO:0000313" key="2">
    <source>
        <dbReference type="EMBL" id="KIN09013.1"/>
    </source>
</evidence>
<feature type="domain" description="ABM" evidence="1">
    <location>
        <begin position="37"/>
        <end position="102"/>
    </location>
</feature>
<dbReference type="InParanoid" id="A0A0C3E3R4"/>
<organism evidence="2 3">
    <name type="scientific">Oidiodendron maius (strain Zn)</name>
    <dbReference type="NCBI Taxonomy" id="913774"/>
    <lineage>
        <taxon>Eukaryota</taxon>
        <taxon>Fungi</taxon>
        <taxon>Dikarya</taxon>
        <taxon>Ascomycota</taxon>
        <taxon>Pezizomycotina</taxon>
        <taxon>Leotiomycetes</taxon>
        <taxon>Leotiomycetes incertae sedis</taxon>
        <taxon>Myxotrichaceae</taxon>
        <taxon>Oidiodendron</taxon>
    </lineage>
</organism>
<dbReference type="InterPro" id="IPR011008">
    <property type="entry name" value="Dimeric_a/b-barrel"/>
</dbReference>
<dbReference type="OrthoDB" id="4268580at2759"/>
<dbReference type="Pfam" id="PF03992">
    <property type="entry name" value="ABM"/>
    <property type="match status" value="1"/>
</dbReference>
<dbReference type="AlphaFoldDB" id="A0A0C3E3R4"/>
<protein>
    <recommendedName>
        <fullName evidence="1">ABM domain-containing protein</fullName>
    </recommendedName>
</protein>
<proteinExistence type="predicted"/>
<keyword evidence="3" id="KW-1185">Reference proteome</keyword>
<dbReference type="SUPFAM" id="SSF54909">
    <property type="entry name" value="Dimeric alpha+beta barrel"/>
    <property type="match status" value="1"/>
</dbReference>
<dbReference type="Gene3D" id="3.30.70.100">
    <property type="match status" value="1"/>
</dbReference>
<evidence type="ECO:0000259" key="1">
    <source>
        <dbReference type="Pfam" id="PF03992"/>
    </source>
</evidence>
<evidence type="ECO:0000313" key="3">
    <source>
        <dbReference type="Proteomes" id="UP000054321"/>
    </source>
</evidence>
<sequence length="128" mass="14244">MSANLIVKEFLGAFTPFESQLEGEAGPITFINTFVLPSTEAVEPFLAHWNDDGAYMKSQYGMLSAQLHRSLGHGSNVFVNVAIWESLDAFRRAFQNPDFQRTFSEFPKGTHMYPLVLTKVAVPGVCVN</sequence>
<name>A0A0C3E3R4_OIDMZ</name>
<gene>
    <name evidence="2" type="ORF">OIDMADRAFT_48849</name>
</gene>
<dbReference type="HOGENOM" id="CLU_127577_0_0_1"/>
<dbReference type="InterPro" id="IPR007138">
    <property type="entry name" value="ABM_dom"/>
</dbReference>
<dbReference type="EMBL" id="KN832870">
    <property type="protein sequence ID" value="KIN09013.1"/>
    <property type="molecule type" value="Genomic_DNA"/>
</dbReference>
<reference evidence="3" key="2">
    <citation type="submission" date="2015-01" db="EMBL/GenBank/DDBJ databases">
        <title>Evolutionary Origins and Diversification of the Mycorrhizal Mutualists.</title>
        <authorList>
            <consortium name="DOE Joint Genome Institute"/>
            <consortium name="Mycorrhizal Genomics Consortium"/>
            <person name="Kohler A."/>
            <person name="Kuo A."/>
            <person name="Nagy L.G."/>
            <person name="Floudas D."/>
            <person name="Copeland A."/>
            <person name="Barry K.W."/>
            <person name="Cichocki N."/>
            <person name="Veneault-Fourrey C."/>
            <person name="LaButti K."/>
            <person name="Lindquist E.A."/>
            <person name="Lipzen A."/>
            <person name="Lundell T."/>
            <person name="Morin E."/>
            <person name="Murat C."/>
            <person name="Riley R."/>
            <person name="Ohm R."/>
            <person name="Sun H."/>
            <person name="Tunlid A."/>
            <person name="Henrissat B."/>
            <person name="Grigoriev I.V."/>
            <person name="Hibbett D.S."/>
            <person name="Martin F."/>
        </authorList>
    </citation>
    <scope>NUCLEOTIDE SEQUENCE [LARGE SCALE GENOMIC DNA]</scope>
    <source>
        <strain evidence="3">Zn</strain>
    </source>
</reference>